<dbReference type="PROSITE" id="PS50404">
    <property type="entry name" value="GST_NTER"/>
    <property type="match status" value="1"/>
</dbReference>
<dbReference type="SFLD" id="SFLDG01152">
    <property type="entry name" value="Main.3:_Omega-_and_Tau-like"/>
    <property type="match status" value="1"/>
</dbReference>
<dbReference type="Pfam" id="PF13410">
    <property type="entry name" value="GST_C_2"/>
    <property type="match status" value="1"/>
</dbReference>
<dbReference type="Proteomes" id="UP000702425">
    <property type="component" value="Unassembled WGS sequence"/>
</dbReference>
<comment type="caution">
    <text evidence="7">The sequence shown here is derived from an EMBL/GenBank/DDBJ whole genome shotgun (WGS) entry which is preliminary data.</text>
</comment>
<dbReference type="InterPro" id="IPR045073">
    <property type="entry name" value="Omega/Tau-like"/>
</dbReference>
<evidence type="ECO:0000256" key="1">
    <source>
        <dbReference type="ARBA" id="ARBA00012452"/>
    </source>
</evidence>
<evidence type="ECO:0000313" key="8">
    <source>
        <dbReference type="Proteomes" id="UP000702425"/>
    </source>
</evidence>
<dbReference type="PANTHER" id="PTHR43968:SF6">
    <property type="entry name" value="GLUTATHIONE S-TRANSFERASE OMEGA"/>
    <property type="match status" value="1"/>
</dbReference>
<dbReference type="PROSITE" id="PS50405">
    <property type="entry name" value="GST_CTER"/>
    <property type="match status" value="1"/>
</dbReference>
<dbReference type="SUPFAM" id="SSF47616">
    <property type="entry name" value="GST C-terminal domain-like"/>
    <property type="match status" value="1"/>
</dbReference>
<dbReference type="EMBL" id="SRRZ01000031">
    <property type="protein sequence ID" value="NQE34402.1"/>
    <property type="molecule type" value="Genomic_DNA"/>
</dbReference>
<reference evidence="7 8" key="1">
    <citation type="journal article" date="2020" name="Sci. Rep.">
        <title>A novel cyanobacterial geosmin producer, revising GeoA distribution and dispersion patterns in Bacteria.</title>
        <authorList>
            <person name="Churro C."/>
            <person name="Semedo-Aguiar A.P."/>
            <person name="Silva A.D."/>
            <person name="Pereira-Leal J.B."/>
            <person name="Leite R.B."/>
        </authorList>
    </citation>
    <scope>NUCLEOTIDE SEQUENCE [LARGE SCALE GENOMIC DNA]</scope>
    <source>
        <strain evidence="7 8">IPMA8</strain>
    </source>
</reference>
<organism evidence="7 8">
    <name type="scientific">Microcoleus asticus IPMA8</name>
    <dbReference type="NCBI Taxonomy" id="2563858"/>
    <lineage>
        <taxon>Bacteria</taxon>
        <taxon>Bacillati</taxon>
        <taxon>Cyanobacteriota</taxon>
        <taxon>Cyanophyceae</taxon>
        <taxon>Oscillatoriophycideae</taxon>
        <taxon>Oscillatoriales</taxon>
        <taxon>Microcoleaceae</taxon>
        <taxon>Microcoleus</taxon>
        <taxon>Microcoleus asticus</taxon>
    </lineage>
</organism>
<protein>
    <recommendedName>
        <fullName evidence="1">glutathione transferase</fullName>
        <ecNumber evidence="1">2.5.1.18</ecNumber>
    </recommendedName>
</protein>
<dbReference type="PROSITE" id="PS51354">
    <property type="entry name" value="GLUTAREDOXIN_2"/>
    <property type="match status" value="1"/>
</dbReference>
<proteinExistence type="predicted"/>
<dbReference type="PRINTS" id="PR01625">
    <property type="entry name" value="GSTRNSFRASEO"/>
</dbReference>
<evidence type="ECO:0000256" key="3">
    <source>
        <dbReference type="ARBA" id="ARBA00023002"/>
    </source>
</evidence>
<dbReference type="Pfam" id="PF13417">
    <property type="entry name" value="GST_N_3"/>
    <property type="match status" value="1"/>
</dbReference>
<keyword evidence="8" id="KW-1185">Reference proteome</keyword>
<dbReference type="PANTHER" id="PTHR43968">
    <property type="match status" value="1"/>
</dbReference>
<dbReference type="InterPro" id="IPR036249">
    <property type="entry name" value="Thioredoxin-like_sf"/>
</dbReference>
<keyword evidence="3" id="KW-0560">Oxidoreductase</keyword>
<dbReference type="SFLD" id="SFLDS00019">
    <property type="entry name" value="Glutathione_Transferase_(cytos"/>
    <property type="match status" value="1"/>
</dbReference>
<dbReference type="Gene3D" id="1.20.1050.10">
    <property type="match status" value="1"/>
</dbReference>
<keyword evidence="2" id="KW-0808">Transferase</keyword>
<dbReference type="RefSeq" id="WP_172187013.1">
    <property type="nucleotide sequence ID" value="NZ_CAWPPK010000235.1"/>
</dbReference>
<dbReference type="EC" id="2.5.1.18" evidence="1"/>
<evidence type="ECO:0000256" key="4">
    <source>
        <dbReference type="ARBA" id="ARBA00047960"/>
    </source>
</evidence>
<evidence type="ECO:0000313" key="7">
    <source>
        <dbReference type="EMBL" id="NQE34402.1"/>
    </source>
</evidence>
<dbReference type="SFLD" id="SFLDG00358">
    <property type="entry name" value="Main_(cytGST)"/>
    <property type="match status" value="1"/>
</dbReference>
<dbReference type="Gene3D" id="3.40.30.10">
    <property type="entry name" value="Glutaredoxin"/>
    <property type="match status" value="1"/>
</dbReference>
<accession>A0ABX2CVG2</accession>
<dbReference type="InterPro" id="IPR004045">
    <property type="entry name" value="Glutathione_S-Trfase_N"/>
</dbReference>
<dbReference type="InterPro" id="IPR050983">
    <property type="entry name" value="GST_Omega/HSP26"/>
</dbReference>
<feature type="domain" description="GST N-terminal" evidence="5">
    <location>
        <begin position="2"/>
        <end position="80"/>
    </location>
</feature>
<gene>
    <name evidence="7" type="primary">sspA_1</name>
    <name evidence="7" type="ORF">E5S67_02128</name>
</gene>
<evidence type="ECO:0000259" key="5">
    <source>
        <dbReference type="PROSITE" id="PS50404"/>
    </source>
</evidence>
<feature type="domain" description="GST C-terminal" evidence="6">
    <location>
        <begin position="85"/>
        <end position="215"/>
    </location>
</feature>
<comment type="catalytic activity">
    <reaction evidence="4">
        <text>RX + glutathione = an S-substituted glutathione + a halide anion + H(+)</text>
        <dbReference type="Rhea" id="RHEA:16437"/>
        <dbReference type="ChEBI" id="CHEBI:15378"/>
        <dbReference type="ChEBI" id="CHEBI:16042"/>
        <dbReference type="ChEBI" id="CHEBI:17792"/>
        <dbReference type="ChEBI" id="CHEBI:57925"/>
        <dbReference type="ChEBI" id="CHEBI:90779"/>
        <dbReference type="EC" id="2.5.1.18"/>
    </reaction>
</comment>
<dbReference type="SUPFAM" id="SSF52833">
    <property type="entry name" value="Thioredoxin-like"/>
    <property type="match status" value="1"/>
</dbReference>
<dbReference type="InterPro" id="IPR036282">
    <property type="entry name" value="Glutathione-S-Trfase_C_sf"/>
</dbReference>
<dbReference type="InterPro" id="IPR040079">
    <property type="entry name" value="Glutathione_S-Trfase"/>
</dbReference>
<evidence type="ECO:0000259" key="6">
    <source>
        <dbReference type="PROSITE" id="PS50405"/>
    </source>
</evidence>
<evidence type="ECO:0000256" key="2">
    <source>
        <dbReference type="ARBA" id="ARBA00022679"/>
    </source>
</evidence>
<dbReference type="InterPro" id="IPR005442">
    <property type="entry name" value="GST_omega"/>
</dbReference>
<sequence length="231" mass="27058">MSQVKIYSAKVCPYAQRTRMVLLEKGVDFEQIEIDLQNKPDWFAEVSPYGKVPVIQHEENRIWESSIINEYLDEVFPEPPLMPKNPGLRAIARIWIDFANTKFTPAFYKLLLSQDVPQQQNWTNELHQHLLFIEKEGFRQLSKAGSYWLGDSLSLVDLSFYPWFDRWIALEHYRGVKLPAECTRLREWLGVMQQHPSVRATAQPPEVYIQDYAQYASDRASGVTAAEMRRY</sequence>
<dbReference type="InterPro" id="IPR010987">
    <property type="entry name" value="Glutathione-S-Trfase_C-like"/>
</dbReference>
<name>A0ABX2CVG2_9CYAN</name>